<keyword evidence="10" id="KW-1133">Transmembrane helix</keyword>
<evidence type="ECO:0000256" key="14">
    <source>
        <dbReference type="ARBA" id="ARBA00023170"/>
    </source>
</evidence>
<keyword evidence="3" id="KW-1003">Cell membrane</keyword>
<evidence type="ECO:0000256" key="9">
    <source>
        <dbReference type="ARBA" id="ARBA00022840"/>
    </source>
</evidence>
<evidence type="ECO:0000256" key="5">
    <source>
        <dbReference type="ARBA" id="ARBA00022692"/>
    </source>
</evidence>
<feature type="domain" description="ALK/LTK-like glycine-rich" evidence="17">
    <location>
        <begin position="61"/>
        <end position="273"/>
    </location>
</feature>
<evidence type="ECO:0000256" key="2">
    <source>
        <dbReference type="ARBA" id="ARBA00011902"/>
    </source>
</evidence>
<evidence type="ECO:0000259" key="17">
    <source>
        <dbReference type="Pfam" id="PF12810"/>
    </source>
</evidence>
<dbReference type="EC" id="2.7.10.1" evidence="2"/>
<keyword evidence="12" id="KW-0829">Tyrosine-protein kinase</keyword>
<evidence type="ECO:0000256" key="13">
    <source>
        <dbReference type="ARBA" id="ARBA00023157"/>
    </source>
</evidence>
<evidence type="ECO:0000256" key="3">
    <source>
        <dbReference type="ARBA" id="ARBA00022475"/>
    </source>
</evidence>
<evidence type="ECO:0000256" key="12">
    <source>
        <dbReference type="ARBA" id="ARBA00023137"/>
    </source>
</evidence>
<keyword evidence="13" id="KW-1015">Disulfide bond</keyword>
<feature type="compositionally biased region" description="Polar residues" evidence="16">
    <location>
        <begin position="83"/>
        <end position="98"/>
    </location>
</feature>
<evidence type="ECO:0000313" key="18">
    <source>
        <dbReference type="EMBL" id="KAK8883496.1"/>
    </source>
</evidence>
<sequence>MDILGSIRLVKVHGPKIGRYYVRCIVFNSEGESNEIVSNPVTTNGIFHCLTFEFKEIKPVKIPLLKGKYKLEVWGAKGGDSTGKGNNNEPRAKQSTVQGGLGGYSRGILSLNNYETVYVFVGEKGHQSNSSEGSTTEGGFPDGGGTKTGHRETSSPTVPGTGGGSTSIRIGSDTEYFRVIVAGGGGGASGCSYSVNPGGFGGGQIGGNCYHQGALQNQGAGTQTGSTCGFGYNDKNGDPGKFGSGAAGKYYEGCDSGGGGGGGWYGGGSGGYGDYCYCSFYNLKRSIFLV</sequence>
<keyword evidence="15" id="KW-0325">Glycoprotein</keyword>
<gene>
    <name evidence="18" type="ORF">M9Y10_042588</name>
</gene>
<accession>A0ABR2JXA4</accession>
<keyword evidence="14" id="KW-0675">Receptor</keyword>
<keyword evidence="8" id="KW-0418">Kinase</keyword>
<keyword evidence="7" id="KW-0547">Nucleotide-binding</keyword>
<evidence type="ECO:0000313" key="19">
    <source>
        <dbReference type="Proteomes" id="UP001470230"/>
    </source>
</evidence>
<evidence type="ECO:0000256" key="8">
    <source>
        <dbReference type="ARBA" id="ARBA00022777"/>
    </source>
</evidence>
<keyword evidence="9" id="KW-0067">ATP-binding</keyword>
<evidence type="ECO:0000256" key="1">
    <source>
        <dbReference type="ARBA" id="ARBA00004251"/>
    </source>
</evidence>
<proteinExistence type="predicted"/>
<evidence type="ECO:0000256" key="7">
    <source>
        <dbReference type="ARBA" id="ARBA00022741"/>
    </source>
</evidence>
<reference evidence="18 19" key="1">
    <citation type="submission" date="2024-04" db="EMBL/GenBank/DDBJ databases">
        <title>Tritrichomonas musculus Genome.</title>
        <authorList>
            <person name="Alves-Ferreira E."/>
            <person name="Grigg M."/>
            <person name="Lorenzi H."/>
            <person name="Galac M."/>
        </authorList>
    </citation>
    <scope>NUCLEOTIDE SEQUENCE [LARGE SCALE GENOMIC DNA]</scope>
    <source>
        <strain evidence="18 19">EAF2021</strain>
    </source>
</reference>
<evidence type="ECO:0000256" key="10">
    <source>
        <dbReference type="ARBA" id="ARBA00022989"/>
    </source>
</evidence>
<evidence type="ECO:0000256" key="16">
    <source>
        <dbReference type="SAM" id="MobiDB-lite"/>
    </source>
</evidence>
<keyword evidence="6" id="KW-0732">Signal</keyword>
<comment type="subcellular location">
    <subcellularLocation>
        <location evidence="1">Cell membrane</location>
        <topology evidence="1">Single-pass type I membrane protein</topology>
    </subcellularLocation>
</comment>
<evidence type="ECO:0000256" key="4">
    <source>
        <dbReference type="ARBA" id="ARBA00022679"/>
    </source>
</evidence>
<keyword evidence="11" id="KW-0472">Membrane</keyword>
<dbReference type="Pfam" id="PF12810">
    <property type="entry name" value="ALK_LTK_GRD"/>
    <property type="match status" value="1"/>
</dbReference>
<protein>
    <recommendedName>
        <fullName evidence="2">receptor protein-tyrosine kinase</fullName>
        <ecNumber evidence="2">2.7.10.1</ecNumber>
    </recommendedName>
</protein>
<dbReference type="EMBL" id="JAPFFF010000008">
    <property type="protein sequence ID" value="KAK8883496.1"/>
    <property type="molecule type" value="Genomic_DNA"/>
</dbReference>
<name>A0ABR2JXA4_9EUKA</name>
<feature type="region of interest" description="Disordered" evidence="16">
    <location>
        <begin position="78"/>
        <end position="99"/>
    </location>
</feature>
<feature type="compositionally biased region" description="Low complexity" evidence="16">
    <location>
        <begin position="130"/>
        <end position="139"/>
    </location>
</feature>
<feature type="region of interest" description="Disordered" evidence="16">
    <location>
        <begin position="125"/>
        <end position="169"/>
    </location>
</feature>
<dbReference type="Proteomes" id="UP001470230">
    <property type="component" value="Unassembled WGS sequence"/>
</dbReference>
<comment type="caution">
    <text evidence="18">The sequence shown here is derived from an EMBL/GenBank/DDBJ whole genome shotgun (WGS) entry which is preliminary data.</text>
</comment>
<keyword evidence="5" id="KW-0812">Transmembrane</keyword>
<evidence type="ECO:0000256" key="11">
    <source>
        <dbReference type="ARBA" id="ARBA00023136"/>
    </source>
</evidence>
<dbReference type="InterPro" id="IPR055163">
    <property type="entry name" value="ALK/LTK-like_GRD"/>
</dbReference>
<evidence type="ECO:0000256" key="15">
    <source>
        <dbReference type="ARBA" id="ARBA00023180"/>
    </source>
</evidence>
<keyword evidence="4" id="KW-0808">Transferase</keyword>
<organism evidence="18 19">
    <name type="scientific">Tritrichomonas musculus</name>
    <dbReference type="NCBI Taxonomy" id="1915356"/>
    <lineage>
        <taxon>Eukaryota</taxon>
        <taxon>Metamonada</taxon>
        <taxon>Parabasalia</taxon>
        <taxon>Tritrichomonadida</taxon>
        <taxon>Tritrichomonadidae</taxon>
        <taxon>Tritrichomonas</taxon>
    </lineage>
</organism>
<evidence type="ECO:0000256" key="6">
    <source>
        <dbReference type="ARBA" id="ARBA00022729"/>
    </source>
</evidence>
<keyword evidence="19" id="KW-1185">Reference proteome</keyword>